<dbReference type="PROSITE" id="PS50110">
    <property type="entry name" value="RESPONSE_REGULATORY"/>
    <property type="match status" value="2"/>
</dbReference>
<dbReference type="Proteomes" id="UP000051861">
    <property type="component" value="Unassembled WGS sequence"/>
</dbReference>
<dbReference type="PANTHER" id="PTHR45138:SF9">
    <property type="entry name" value="DIGUANYLATE CYCLASE DGCM-RELATED"/>
    <property type="match status" value="1"/>
</dbReference>
<evidence type="ECO:0000256" key="2">
    <source>
        <dbReference type="ARBA" id="ARBA00023012"/>
    </source>
</evidence>
<dbReference type="FunFam" id="3.40.50.2300:FF:000001">
    <property type="entry name" value="DNA-binding response regulator PhoB"/>
    <property type="match status" value="1"/>
</dbReference>
<dbReference type="InterPro" id="IPR029787">
    <property type="entry name" value="Nucleotide_cyclase"/>
</dbReference>
<dbReference type="SMART" id="SM00448">
    <property type="entry name" value="REC"/>
    <property type="match status" value="2"/>
</dbReference>
<dbReference type="AlphaFoldDB" id="A0A0S7Y5L2"/>
<evidence type="ECO:0000256" key="4">
    <source>
        <dbReference type="ARBA" id="ARBA00023125"/>
    </source>
</evidence>
<dbReference type="SUPFAM" id="SSF52172">
    <property type="entry name" value="CheY-like"/>
    <property type="match status" value="2"/>
</dbReference>
<dbReference type="GO" id="GO:0000160">
    <property type="term" value="P:phosphorelay signal transduction system"/>
    <property type="evidence" value="ECO:0007669"/>
    <property type="project" value="UniProtKB-KW"/>
</dbReference>
<dbReference type="InterPro" id="IPR000160">
    <property type="entry name" value="GGDEF_dom"/>
</dbReference>
<accession>A0A0S7Y5L2</accession>
<evidence type="ECO:0000313" key="10">
    <source>
        <dbReference type="Proteomes" id="UP000051861"/>
    </source>
</evidence>
<dbReference type="InterPro" id="IPR011006">
    <property type="entry name" value="CheY-like_superfamily"/>
</dbReference>
<dbReference type="FunFam" id="3.30.70.270:FF:000001">
    <property type="entry name" value="Diguanylate cyclase domain protein"/>
    <property type="match status" value="1"/>
</dbReference>
<feature type="domain" description="Response regulatory" evidence="7">
    <location>
        <begin position="166"/>
        <end position="280"/>
    </location>
</feature>
<feature type="domain" description="GGDEF" evidence="8">
    <location>
        <begin position="330"/>
        <end position="465"/>
    </location>
</feature>
<dbReference type="EMBL" id="LIZX01000010">
    <property type="protein sequence ID" value="KPJ69958.1"/>
    <property type="molecule type" value="Genomic_DNA"/>
</dbReference>
<dbReference type="Pfam" id="PF00990">
    <property type="entry name" value="GGDEF"/>
    <property type="match status" value="1"/>
</dbReference>
<keyword evidence="5" id="KW-0804">Transcription</keyword>
<comment type="caution">
    <text evidence="9">The sequence shown here is derived from an EMBL/GenBank/DDBJ whole genome shotgun (WGS) entry which is preliminary data.</text>
</comment>
<name>A0A0S7Y5L2_UNCSA</name>
<dbReference type="InterPro" id="IPR001789">
    <property type="entry name" value="Sig_transdc_resp-reg_receiver"/>
</dbReference>
<evidence type="ECO:0000313" key="9">
    <source>
        <dbReference type="EMBL" id="KPJ69958.1"/>
    </source>
</evidence>
<dbReference type="SUPFAM" id="SSF55073">
    <property type="entry name" value="Nucleotide cyclase"/>
    <property type="match status" value="1"/>
</dbReference>
<evidence type="ECO:0000256" key="6">
    <source>
        <dbReference type="PROSITE-ProRule" id="PRU00169"/>
    </source>
</evidence>
<feature type="modified residue" description="4-aspartylphosphate" evidence="6">
    <location>
        <position position="61"/>
    </location>
</feature>
<keyword evidence="2" id="KW-0902">Two-component regulatory system</keyword>
<protein>
    <recommendedName>
        <fullName evidence="11">Diguanylate cyclase</fullName>
    </recommendedName>
</protein>
<dbReference type="Pfam" id="PF00072">
    <property type="entry name" value="Response_reg"/>
    <property type="match status" value="2"/>
</dbReference>
<organism evidence="9 10">
    <name type="scientific">candidate division WOR-1 bacterium DG_54_3</name>
    <dbReference type="NCBI Taxonomy" id="1703775"/>
    <lineage>
        <taxon>Bacteria</taxon>
        <taxon>Bacillati</taxon>
        <taxon>Saganbacteria</taxon>
    </lineage>
</organism>
<dbReference type="Gene3D" id="3.30.70.270">
    <property type="match status" value="1"/>
</dbReference>
<evidence type="ECO:0000259" key="7">
    <source>
        <dbReference type="PROSITE" id="PS50110"/>
    </source>
</evidence>
<sequence length="467" mass="53239">MNIMNQSVYKRKILIVDDDPTSLKILESMLPSEKYEIIIATNGKEALQAAFDQFPDLVLLDIMMPDMDGFDVTRTIKRDPRTKDTPVILVTALDDPENKITGLEAGAEELLNKPIHSTELIARVNSMLRLKQYRDQLSIRTMTGVSYSNIPKLQEDVYKPKEEIPLILLVEDNELDARVVENAMKDQPYRLEVVTRGEDVFNRLRHDNVDLILLDIILPDLDGFEICRRLKENHRDIQVVIVTCLDDLDSKIKGVEFGADDYLVKPIVGRELKARIRVLLEKKGHLDSLRSHYEAALDSAILDWLTGLYNHGYFQQFLDYELKRALHQGFPVGLIMIDVDDFKIYNDTLGHSAGDAILRELGQVVRNIIREVDLAARYGGEEFAVVLPYTNGENAKIVAKRIHGAITSHDFFHDESIELHNPTVSMGISVFPEEASTKKELIEKADKMLYKAKQQGKNQFCIFEHVP</sequence>
<dbReference type="InterPro" id="IPR050469">
    <property type="entry name" value="Diguanylate_Cyclase"/>
</dbReference>
<proteinExistence type="predicted"/>
<gene>
    <name evidence="9" type="ORF">AMJ44_01345</name>
</gene>
<dbReference type="CDD" id="cd01949">
    <property type="entry name" value="GGDEF"/>
    <property type="match status" value="1"/>
</dbReference>
<dbReference type="SMART" id="SM00267">
    <property type="entry name" value="GGDEF"/>
    <property type="match status" value="1"/>
</dbReference>
<evidence type="ECO:0008006" key="11">
    <source>
        <dbReference type="Google" id="ProtNLM"/>
    </source>
</evidence>
<dbReference type="GO" id="GO:0003677">
    <property type="term" value="F:DNA binding"/>
    <property type="evidence" value="ECO:0007669"/>
    <property type="project" value="UniProtKB-KW"/>
</dbReference>
<evidence type="ECO:0000259" key="8">
    <source>
        <dbReference type="PROSITE" id="PS50887"/>
    </source>
</evidence>
<dbReference type="PROSITE" id="PS50887">
    <property type="entry name" value="GGDEF"/>
    <property type="match status" value="1"/>
</dbReference>
<feature type="modified residue" description="4-aspartylphosphate" evidence="6">
    <location>
        <position position="215"/>
    </location>
</feature>
<evidence type="ECO:0000256" key="5">
    <source>
        <dbReference type="ARBA" id="ARBA00023163"/>
    </source>
</evidence>
<dbReference type="GO" id="GO:0043709">
    <property type="term" value="P:cell adhesion involved in single-species biofilm formation"/>
    <property type="evidence" value="ECO:0007669"/>
    <property type="project" value="TreeGrafter"/>
</dbReference>
<dbReference type="InterPro" id="IPR043128">
    <property type="entry name" value="Rev_trsase/Diguanyl_cyclase"/>
</dbReference>
<dbReference type="PANTHER" id="PTHR45138">
    <property type="entry name" value="REGULATORY COMPONENTS OF SENSORY TRANSDUCTION SYSTEM"/>
    <property type="match status" value="1"/>
</dbReference>
<dbReference type="GO" id="GO:0005886">
    <property type="term" value="C:plasma membrane"/>
    <property type="evidence" value="ECO:0007669"/>
    <property type="project" value="TreeGrafter"/>
</dbReference>
<evidence type="ECO:0000256" key="3">
    <source>
        <dbReference type="ARBA" id="ARBA00023015"/>
    </source>
</evidence>
<dbReference type="NCBIfam" id="TIGR00254">
    <property type="entry name" value="GGDEF"/>
    <property type="match status" value="1"/>
</dbReference>
<reference evidence="9 10" key="1">
    <citation type="journal article" date="2015" name="Microbiome">
        <title>Genomic resolution of linkages in carbon, nitrogen, and sulfur cycling among widespread estuary sediment bacteria.</title>
        <authorList>
            <person name="Baker B.J."/>
            <person name="Lazar C.S."/>
            <person name="Teske A.P."/>
            <person name="Dick G.J."/>
        </authorList>
    </citation>
    <scope>NUCLEOTIDE SEQUENCE [LARGE SCALE GENOMIC DNA]</scope>
    <source>
        <strain evidence="9">DG_54_3</strain>
    </source>
</reference>
<dbReference type="CDD" id="cd17574">
    <property type="entry name" value="REC_OmpR"/>
    <property type="match status" value="1"/>
</dbReference>
<keyword evidence="1 6" id="KW-0597">Phosphoprotein</keyword>
<dbReference type="GO" id="GO:1902201">
    <property type="term" value="P:negative regulation of bacterial-type flagellum-dependent cell motility"/>
    <property type="evidence" value="ECO:0007669"/>
    <property type="project" value="TreeGrafter"/>
</dbReference>
<feature type="domain" description="Response regulatory" evidence="7">
    <location>
        <begin position="12"/>
        <end position="128"/>
    </location>
</feature>
<dbReference type="Gene3D" id="3.40.50.2300">
    <property type="match status" value="2"/>
</dbReference>
<dbReference type="Gene3D" id="6.10.250.690">
    <property type="match status" value="1"/>
</dbReference>
<evidence type="ECO:0000256" key="1">
    <source>
        <dbReference type="ARBA" id="ARBA00022553"/>
    </source>
</evidence>
<keyword evidence="3" id="KW-0805">Transcription regulation</keyword>
<dbReference type="GO" id="GO:0052621">
    <property type="term" value="F:diguanylate cyclase activity"/>
    <property type="evidence" value="ECO:0007669"/>
    <property type="project" value="TreeGrafter"/>
</dbReference>
<keyword evidence="4" id="KW-0238">DNA-binding</keyword>